<dbReference type="SUPFAM" id="SSF53590">
    <property type="entry name" value="Nucleoside hydrolase"/>
    <property type="match status" value="1"/>
</dbReference>
<dbReference type="AlphaFoldDB" id="A0A2K8JLG6"/>
<feature type="domain" description="Inosine/uridine-preferring nucleoside hydrolase" evidence="3">
    <location>
        <begin position="28"/>
        <end position="326"/>
    </location>
</feature>
<evidence type="ECO:0000259" key="3">
    <source>
        <dbReference type="Pfam" id="PF01156"/>
    </source>
</evidence>
<evidence type="ECO:0000256" key="2">
    <source>
        <dbReference type="SAM" id="SignalP"/>
    </source>
</evidence>
<dbReference type="Pfam" id="PF01156">
    <property type="entry name" value="IU_nuc_hydro"/>
    <property type="match status" value="1"/>
</dbReference>
<dbReference type="InterPro" id="IPR036452">
    <property type="entry name" value="Ribo_hydro-like"/>
</dbReference>
<dbReference type="Gene3D" id="3.90.245.10">
    <property type="entry name" value="Ribonucleoside hydrolase-like"/>
    <property type="match status" value="1"/>
</dbReference>
<dbReference type="InterPro" id="IPR001910">
    <property type="entry name" value="Inosine/uridine_hydrolase_dom"/>
</dbReference>
<dbReference type="GO" id="GO:0016799">
    <property type="term" value="F:hydrolase activity, hydrolyzing N-glycosyl compounds"/>
    <property type="evidence" value="ECO:0007669"/>
    <property type="project" value="InterPro"/>
</dbReference>
<evidence type="ECO:0000256" key="1">
    <source>
        <dbReference type="ARBA" id="ARBA00009176"/>
    </source>
</evidence>
<evidence type="ECO:0000313" key="4">
    <source>
        <dbReference type="EMBL" id="ATU82427.1"/>
    </source>
</evidence>
<dbReference type="PANTHER" id="PTHR46190:SF1">
    <property type="entry name" value="SI:CH211-201H21.5"/>
    <property type="match status" value="1"/>
</dbReference>
<keyword evidence="2" id="KW-0732">Signal</keyword>
<organism evidence="4">
    <name type="scientific">Lethocerus distinctifemur</name>
    <dbReference type="NCBI Taxonomy" id="280095"/>
    <lineage>
        <taxon>Eukaryota</taxon>
        <taxon>Metazoa</taxon>
        <taxon>Ecdysozoa</taxon>
        <taxon>Arthropoda</taxon>
        <taxon>Hexapoda</taxon>
        <taxon>Insecta</taxon>
        <taxon>Pterygota</taxon>
        <taxon>Neoptera</taxon>
        <taxon>Paraneoptera</taxon>
        <taxon>Hemiptera</taxon>
        <taxon>Heteroptera</taxon>
        <taxon>Panheteroptera</taxon>
        <taxon>Nepomorpha</taxon>
        <taxon>Belostomatidae</taxon>
        <taxon>Lethocerinae</taxon>
        <taxon>Lethocerus</taxon>
    </lineage>
</organism>
<feature type="signal peptide" evidence="2">
    <location>
        <begin position="1"/>
        <end position="16"/>
    </location>
</feature>
<sequence>MLATIIVLALAATAQAMTVGKGDRRTKVIMDVDAGADDAMAIMIAVSSVKKIDVIAITCVNGNTGVHNVTKNVLKTLKVANRLDIPVHAGSEDALVYRAPSDSFWGSDGLGDFEFKEPPSLSMIEDKHAALAIVELVKKYPNEITILAVGPLTNIALAMHLYPQLLDEVKELVILAGSYLGGGNVKPGVEFNVYADPEAADFVFSKAKVDHPIRALPLETIEKLGFSMDFRINQLGKLPGPKMEFLNKAENKGLKNFERETQWSAYDQLAAAVVINPKIVLKSVKLNVRVETCGRYARGAWIVDHRSFSPPGPVEIITEVDREAVRQLFLDTLK</sequence>
<protein>
    <submittedName>
        <fullName evidence="4">Venom hydrolase-like protein</fullName>
    </submittedName>
</protein>
<feature type="chain" id="PRO_5014765446" evidence="2">
    <location>
        <begin position="17"/>
        <end position="334"/>
    </location>
</feature>
<dbReference type="InterPro" id="IPR052775">
    <property type="entry name" value="IUN_hydrolase"/>
</dbReference>
<proteinExistence type="evidence at transcript level"/>
<name>A0A2K8JLG6_9HEMI</name>
<comment type="similarity">
    <text evidence="1">Belongs to the IUNH family.</text>
</comment>
<keyword evidence="4" id="KW-0378">Hydrolase</keyword>
<accession>A0A2K8JLG6</accession>
<reference evidence="4" key="1">
    <citation type="journal article" date="2018" name="Cell. Mol. Life Sci.">
        <title>Giant fish-killing water bug reveals ancient and dynamic venom evolution in Heteroptera.</title>
        <authorList>
            <person name="Walker A.A."/>
            <person name="Hernandez-Vargas M.J."/>
            <person name="Corzo G."/>
            <person name="Fry B.G."/>
            <person name="King G.F."/>
        </authorList>
    </citation>
    <scope>NUCLEOTIDE SEQUENCE</scope>
</reference>
<dbReference type="PANTHER" id="PTHR46190">
    <property type="entry name" value="SI:CH211-201H21.5-RELATED"/>
    <property type="match status" value="1"/>
</dbReference>
<dbReference type="EMBL" id="MF683286">
    <property type="protein sequence ID" value="ATU82427.1"/>
    <property type="molecule type" value="mRNA"/>
</dbReference>